<dbReference type="InterPro" id="IPR020846">
    <property type="entry name" value="MFS_dom"/>
</dbReference>
<dbReference type="InterPro" id="IPR036259">
    <property type="entry name" value="MFS_trans_sf"/>
</dbReference>
<protein>
    <recommendedName>
        <fullName evidence="6">Major facilitator superfamily (MFS) profile domain-containing protein</fullName>
    </recommendedName>
</protein>
<dbReference type="GO" id="GO:0046323">
    <property type="term" value="P:D-glucose import"/>
    <property type="evidence" value="ECO:0007669"/>
    <property type="project" value="TreeGrafter"/>
</dbReference>
<evidence type="ECO:0000313" key="8">
    <source>
        <dbReference type="Proteomes" id="UP000472273"/>
    </source>
</evidence>
<evidence type="ECO:0000259" key="6">
    <source>
        <dbReference type="PROSITE" id="PS50850"/>
    </source>
</evidence>
<dbReference type="PANTHER" id="PTHR23503:SF54">
    <property type="entry name" value="MAJOR FACILITATOR SUPERFAMILY (MFS) PROFILE DOMAIN-CONTAINING PROTEIN"/>
    <property type="match status" value="1"/>
</dbReference>
<feature type="transmembrane region" description="Helical" evidence="5">
    <location>
        <begin position="82"/>
        <end position="107"/>
    </location>
</feature>
<evidence type="ECO:0000256" key="1">
    <source>
        <dbReference type="ARBA" id="ARBA00004141"/>
    </source>
</evidence>
<dbReference type="Ensembl" id="ENSPTXT00000027705.1">
    <property type="protein sequence ID" value="ENSPTXP00000026879.1"/>
    <property type="gene ID" value="ENSPTXG00000018576.1"/>
</dbReference>
<evidence type="ECO:0000256" key="5">
    <source>
        <dbReference type="SAM" id="Phobius"/>
    </source>
</evidence>
<dbReference type="Proteomes" id="UP000472273">
    <property type="component" value="Unplaced"/>
</dbReference>
<evidence type="ECO:0000256" key="2">
    <source>
        <dbReference type="ARBA" id="ARBA00022692"/>
    </source>
</evidence>
<dbReference type="SUPFAM" id="SSF103473">
    <property type="entry name" value="MFS general substrate transporter"/>
    <property type="match status" value="1"/>
</dbReference>
<evidence type="ECO:0000313" key="7">
    <source>
        <dbReference type="Ensembl" id="ENSPTXP00000026879.1"/>
    </source>
</evidence>
<sequence length="257" mass="28884">MAHFICKPWFYTRFAQILSHCRLVVQRSQPQLRGGAKKFLYCVYSKLTVIWSGESSSSGFWFMNETWLERTGSALNEKTLLFLWSFAVSVYGIGGVLGCLCSGFLIMKYGKKKCQLSTDLLVILTTIVMVCSKRAKCFEMILLGRFFYGIGAGLCQTIHSQYVGEISPKKWRGLANATSGFFWSLGKCWGQILGLRYRRMRKVGGGLLLHPQPPFSSPPGNSWERIHPGLCCWPFPVWRPSSSCSSCPSSLSLLLIS</sequence>
<dbReference type="InterPro" id="IPR005828">
    <property type="entry name" value="MFS_sugar_transport-like"/>
</dbReference>
<organism evidence="7 8">
    <name type="scientific">Pseudonaja textilis</name>
    <name type="common">Eastern brown snake</name>
    <dbReference type="NCBI Taxonomy" id="8673"/>
    <lineage>
        <taxon>Eukaryota</taxon>
        <taxon>Metazoa</taxon>
        <taxon>Chordata</taxon>
        <taxon>Craniata</taxon>
        <taxon>Vertebrata</taxon>
        <taxon>Euteleostomi</taxon>
        <taxon>Lepidosauria</taxon>
        <taxon>Squamata</taxon>
        <taxon>Bifurcata</taxon>
        <taxon>Unidentata</taxon>
        <taxon>Episquamata</taxon>
        <taxon>Toxicofera</taxon>
        <taxon>Serpentes</taxon>
        <taxon>Colubroidea</taxon>
        <taxon>Elapidae</taxon>
        <taxon>Hydrophiinae</taxon>
        <taxon>Pseudonaja</taxon>
    </lineage>
</organism>
<dbReference type="PROSITE" id="PS50850">
    <property type="entry name" value="MFS"/>
    <property type="match status" value="1"/>
</dbReference>
<feature type="domain" description="Major facilitator superfamily (MFS) profile" evidence="6">
    <location>
        <begin position="41"/>
        <end position="257"/>
    </location>
</feature>
<dbReference type="InterPro" id="IPR005829">
    <property type="entry name" value="Sugar_transporter_CS"/>
</dbReference>
<reference evidence="7" key="1">
    <citation type="submission" date="2025-08" db="UniProtKB">
        <authorList>
            <consortium name="Ensembl"/>
        </authorList>
    </citation>
    <scope>IDENTIFICATION</scope>
</reference>
<comment type="subcellular location">
    <subcellularLocation>
        <location evidence="1">Membrane</location>
        <topology evidence="1">Multi-pass membrane protein</topology>
    </subcellularLocation>
</comment>
<dbReference type="GeneTree" id="ENSGT00940000165145"/>
<evidence type="ECO:0000256" key="3">
    <source>
        <dbReference type="ARBA" id="ARBA00022989"/>
    </source>
</evidence>
<dbReference type="PANTHER" id="PTHR23503">
    <property type="entry name" value="SOLUTE CARRIER FAMILY 2"/>
    <property type="match status" value="1"/>
</dbReference>
<dbReference type="PROSITE" id="PS00217">
    <property type="entry name" value="SUGAR_TRANSPORT_2"/>
    <property type="match status" value="1"/>
</dbReference>
<dbReference type="Pfam" id="PF00083">
    <property type="entry name" value="Sugar_tr"/>
    <property type="match status" value="1"/>
</dbReference>
<dbReference type="InterPro" id="IPR045263">
    <property type="entry name" value="GLUT"/>
</dbReference>
<dbReference type="AlphaFoldDB" id="A0A670ZVW8"/>
<evidence type="ECO:0000256" key="4">
    <source>
        <dbReference type="ARBA" id="ARBA00023136"/>
    </source>
</evidence>
<dbReference type="GO" id="GO:0005886">
    <property type="term" value="C:plasma membrane"/>
    <property type="evidence" value="ECO:0007669"/>
    <property type="project" value="TreeGrafter"/>
</dbReference>
<keyword evidence="3 5" id="KW-1133">Transmembrane helix</keyword>
<reference evidence="7" key="2">
    <citation type="submission" date="2025-09" db="UniProtKB">
        <authorList>
            <consortium name="Ensembl"/>
        </authorList>
    </citation>
    <scope>IDENTIFICATION</scope>
</reference>
<dbReference type="GO" id="GO:0055056">
    <property type="term" value="F:D-glucose transmembrane transporter activity"/>
    <property type="evidence" value="ECO:0007669"/>
    <property type="project" value="TreeGrafter"/>
</dbReference>
<accession>A0A670ZVW8</accession>
<keyword evidence="4 5" id="KW-0472">Membrane</keyword>
<name>A0A670ZVW8_PSETE</name>
<dbReference type="Gene3D" id="1.20.1250.20">
    <property type="entry name" value="MFS general substrate transporter like domains"/>
    <property type="match status" value="1"/>
</dbReference>
<keyword evidence="2 5" id="KW-0812">Transmembrane</keyword>
<dbReference type="GO" id="GO:0070837">
    <property type="term" value="P:dehydroascorbic acid transport"/>
    <property type="evidence" value="ECO:0007669"/>
    <property type="project" value="TreeGrafter"/>
</dbReference>
<keyword evidence="8" id="KW-1185">Reference proteome</keyword>
<proteinExistence type="predicted"/>